<accession>A0A8X8WLY4</accession>
<organism evidence="2">
    <name type="scientific">Salvia splendens</name>
    <name type="common">Scarlet sage</name>
    <dbReference type="NCBI Taxonomy" id="180675"/>
    <lineage>
        <taxon>Eukaryota</taxon>
        <taxon>Viridiplantae</taxon>
        <taxon>Streptophyta</taxon>
        <taxon>Embryophyta</taxon>
        <taxon>Tracheophyta</taxon>
        <taxon>Spermatophyta</taxon>
        <taxon>Magnoliopsida</taxon>
        <taxon>eudicotyledons</taxon>
        <taxon>Gunneridae</taxon>
        <taxon>Pentapetalae</taxon>
        <taxon>asterids</taxon>
        <taxon>lamiids</taxon>
        <taxon>Lamiales</taxon>
        <taxon>Lamiaceae</taxon>
        <taxon>Nepetoideae</taxon>
        <taxon>Mentheae</taxon>
        <taxon>Salviinae</taxon>
        <taxon>Salvia</taxon>
        <taxon>Salvia subgen. Calosphace</taxon>
        <taxon>core Calosphace</taxon>
    </lineage>
</organism>
<dbReference type="PROSITE" id="PS51335">
    <property type="entry name" value="ELMO"/>
    <property type="match status" value="1"/>
</dbReference>
<dbReference type="Pfam" id="PF04727">
    <property type="entry name" value="ELMO_CED12"/>
    <property type="match status" value="1"/>
</dbReference>
<name>A0A8X8WLY4_SALSN</name>
<sequence>MSDERISGGCVAVRSFTHSSSFSKCTLSHSSIPDYAACGTTAWRGKNLTCVCFKRKGSQTRICLNLTPLQEERLKRLRHRTKVQFDASRIEHQEALRALWSATYPGVELQSLKSDQWKEMGWQGNDPSTDFRGAGFISLENLLFFAKTFSSLLRKQTGKRAMWEYPFAVAGVNITFMILQMLDLDAIKPRTPIRAVFLQMLSGEPTSYHHRLHRTFLMESTNNLVFCRERVGFRPPILRGFHGYGQAVAGQTRDIHGIQCKQNLLTGLVAISFRTVPHNGLKQDILRSTRSQLEREFVMDDVLLIEDMPSYNLLR</sequence>
<proteinExistence type="predicted"/>
<evidence type="ECO:0000259" key="1">
    <source>
        <dbReference type="PROSITE" id="PS51335"/>
    </source>
</evidence>
<keyword evidence="3" id="KW-1185">Reference proteome</keyword>
<dbReference type="PANTHER" id="PTHR12771:SF49">
    <property type="entry name" value="ELMO_CED-12 FAMILY PROTEIN"/>
    <property type="match status" value="1"/>
</dbReference>
<reference evidence="2" key="2">
    <citation type="submission" date="2020-08" db="EMBL/GenBank/DDBJ databases">
        <title>Plant Genome Project.</title>
        <authorList>
            <person name="Zhang R.-G."/>
        </authorList>
    </citation>
    <scope>NUCLEOTIDE SEQUENCE</scope>
    <source>
        <strain evidence="2">Huo1</strain>
        <tissue evidence="2">Leaf</tissue>
    </source>
</reference>
<dbReference type="AlphaFoldDB" id="A0A8X8WLY4"/>
<evidence type="ECO:0000313" key="2">
    <source>
        <dbReference type="EMBL" id="KAG6396429.1"/>
    </source>
</evidence>
<dbReference type="PANTHER" id="PTHR12771">
    <property type="entry name" value="ENGULFMENT AND CELL MOTILITY"/>
    <property type="match status" value="1"/>
</dbReference>
<dbReference type="InterPro" id="IPR006816">
    <property type="entry name" value="ELMO_dom"/>
</dbReference>
<comment type="caution">
    <text evidence="2">The sequence shown here is derived from an EMBL/GenBank/DDBJ whole genome shotgun (WGS) entry which is preliminary data.</text>
</comment>
<dbReference type="Proteomes" id="UP000298416">
    <property type="component" value="Unassembled WGS sequence"/>
</dbReference>
<dbReference type="EMBL" id="PNBA02000016">
    <property type="protein sequence ID" value="KAG6396429.1"/>
    <property type="molecule type" value="Genomic_DNA"/>
</dbReference>
<dbReference type="InterPro" id="IPR050868">
    <property type="entry name" value="ELMO_domain-containing"/>
</dbReference>
<evidence type="ECO:0000313" key="3">
    <source>
        <dbReference type="Proteomes" id="UP000298416"/>
    </source>
</evidence>
<feature type="domain" description="ELMO" evidence="1">
    <location>
        <begin position="91"/>
        <end position="256"/>
    </location>
</feature>
<gene>
    <name evidence="2" type="ORF">SASPL_142579</name>
</gene>
<protein>
    <recommendedName>
        <fullName evidence="1">ELMO domain-containing protein</fullName>
    </recommendedName>
</protein>
<reference evidence="2" key="1">
    <citation type="submission" date="2018-01" db="EMBL/GenBank/DDBJ databases">
        <authorList>
            <person name="Mao J.F."/>
        </authorList>
    </citation>
    <scope>NUCLEOTIDE SEQUENCE</scope>
    <source>
        <strain evidence="2">Huo1</strain>
        <tissue evidence="2">Leaf</tissue>
    </source>
</reference>